<organism evidence="7 8">
    <name type="scientific">Hydra vulgaris</name>
    <name type="common">Hydra</name>
    <name type="synonym">Hydra attenuata</name>
    <dbReference type="NCBI Taxonomy" id="6087"/>
    <lineage>
        <taxon>Eukaryota</taxon>
        <taxon>Metazoa</taxon>
        <taxon>Cnidaria</taxon>
        <taxon>Hydrozoa</taxon>
        <taxon>Hydroidolina</taxon>
        <taxon>Anthoathecata</taxon>
        <taxon>Aplanulata</taxon>
        <taxon>Hydridae</taxon>
        <taxon>Hydra</taxon>
    </lineage>
</organism>
<dbReference type="Proteomes" id="UP001652625">
    <property type="component" value="Chromosome 14"/>
</dbReference>
<dbReference type="InterPro" id="IPR004556">
    <property type="entry name" value="HemK-like"/>
</dbReference>
<dbReference type="GO" id="GO:0008168">
    <property type="term" value="F:methyltransferase activity"/>
    <property type="evidence" value="ECO:0007669"/>
    <property type="project" value="UniProtKB-KW"/>
</dbReference>
<dbReference type="InterPro" id="IPR029063">
    <property type="entry name" value="SAM-dependent_MTases_sf"/>
</dbReference>
<dbReference type="Gene3D" id="1.10.8.10">
    <property type="entry name" value="DNA helicase RuvA subunit, C-terminal domain"/>
    <property type="match status" value="1"/>
</dbReference>
<evidence type="ECO:0000256" key="5">
    <source>
        <dbReference type="ARBA" id="ARBA00048391"/>
    </source>
</evidence>
<gene>
    <name evidence="8" type="primary">LOC101236287</name>
</gene>
<dbReference type="PANTHER" id="PTHR18895:SF74">
    <property type="entry name" value="MTRF1L RELEASE FACTOR GLUTAMINE METHYLTRANSFERASE"/>
    <property type="match status" value="1"/>
</dbReference>
<protein>
    <recommendedName>
        <fullName evidence="1">peptide chain release factor N(5)-glutamine methyltransferase</fullName>
        <ecNumber evidence="1">2.1.1.297</ecNumber>
    </recommendedName>
</protein>
<dbReference type="InterPro" id="IPR050320">
    <property type="entry name" value="N5-glutamine_MTase"/>
</dbReference>
<reference evidence="8" key="1">
    <citation type="submission" date="2025-08" db="UniProtKB">
        <authorList>
            <consortium name="RefSeq"/>
        </authorList>
    </citation>
    <scope>IDENTIFICATION</scope>
</reference>
<evidence type="ECO:0000259" key="6">
    <source>
        <dbReference type="Pfam" id="PF05175"/>
    </source>
</evidence>
<evidence type="ECO:0000313" key="8">
    <source>
        <dbReference type="RefSeq" id="XP_065673211.1"/>
    </source>
</evidence>
<dbReference type="CDD" id="cd02440">
    <property type="entry name" value="AdoMet_MTases"/>
    <property type="match status" value="1"/>
</dbReference>
<comment type="catalytic activity">
    <reaction evidence="5">
        <text>L-glutaminyl-[peptide chain release factor] + S-adenosyl-L-methionine = N(5)-methyl-L-glutaminyl-[peptide chain release factor] + S-adenosyl-L-homocysteine + H(+)</text>
        <dbReference type="Rhea" id="RHEA:42896"/>
        <dbReference type="Rhea" id="RHEA-COMP:10271"/>
        <dbReference type="Rhea" id="RHEA-COMP:10272"/>
        <dbReference type="ChEBI" id="CHEBI:15378"/>
        <dbReference type="ChEBI" id="CHEBI:30011"/>
        <dbReference type="ChEBI" id="CHEBI:57856"/>
        <dbReference type="ChEBI" id="CHEBI:59789"/>
        <dbReference type="ChEBI" id="CHEBI:61891"/>
        <dbReference type="EC" id="2.1.1.297"/>
    </reaction>
</comment>
<evidence type="ECO:0000256" key="1">
    <source>
        <dbReference type="ARBA" id="ARBA00012771"/>
    </source>
</evidence>
<dbReference type="GeneID" id="101236287"/>
<accession>A0ABM4DFL9</accession>
<keyword evidence="2 8" id="KW-0489">Methyltransferase</keyword>
<evidence type="ECO:0000256" key="3">
    <source>
        <dbReference type="ARBA" id="ARBA00022679"/>
    </source>
</evidence>
<dbReference type="EC" id="2.1.1.297" evidence="1"/>
<dbReference type="InterPro" id="IPR007848">
    <property type="entry name" value="Small_mtfrase_dom"/>
</dbReference>
<dbReference type="Gene3D" id="3.40.50.150">
    <property type="entry name" value="Vaccinia Virus protein VP39"/>
    <property type="match status" value="1"/>
</dbReference>
<dbReference type="PANTHER" id="PTHR18895">
    <property type="entry name" value="HEMK METHYLTRANSFERASE"/>
    <property type="match status" value="1"/>
</dbReference>
<keyword evidence="3" id="KW-0808">Transferase</keyword>
<evidence type="ECO:0000313" key="7">
    <source>
        <dbReference type="Proteomes" id="UP001652625"/>
    </source>
</evidence>
<keyword evidence="4" id="KW-0949">S-adenosyl-L-methionine</keyword>
<dbReference type="InterPro" id="IPR002052">
    <property type="entry name" value="DNA_methylase_N6_adenine_CS"/>
</dbReference>
<dbReference type="SUPFAM" id="SSF53335">
    <property type="entry name" value="S-adenosyl-L-methionine-dependent methyltransferases"/>
    <property type="match status" value="1"/>
</dbReference>
<name>A0ABM4DFL9_HYDVU</name>
<dbReference type="Pfam" id="PF05175">
    <property type="entry name" value="MTS"/>
    <property type="match status" value="1"/>
</dbReference>
<dbReference type="RefSeq" id="XP_065673211.1">
    <property type="nucleotide sequence ID" value="XM_065817139.1"/>
</dbReference>
<sequence length="302" mass="34762">MLKSNAMFLKRFQGHKWLPSVKWLSSVSQSLKEDWRQRFTENNIENPLGSVREITKFARKNAFQEKNVDAIFSSLCTRRLNREPLQYIIEEWDFRLMTLSMKKPVFIPRPETEGLIDIVKPYLKKNSKFLEVGCGSGAISLAFLTELSTVRCMTLDKNQDAVSLTQENAQKLGVADRINVLHKTFDELTLLDVGGEKFDMLISNPPYIPHKEMAFLQEEVKIYEHHDALDGGYDGLEVIRSILRSAHKFVCAKGYVWLEVDVSHPSMIEEFVLSNPSIGLKFVLTFNDCYNRPRFCQLQCAS</sequence>
<proteinExistence type="predicted"/>
<dbReference type="GO" id="GO:0032259">
    <property type="term" value="P:methylation"/>
    <property type="evidence" value="ECO:0007669"/>
    <property type="project" value="UniProtKB-KW"/>
</dbReference>
<dbReference type="NCBIfam" id="TIGR00536">
    <property type="entry name" value="hemK_fam"/>
    <property type="match status" value="1"/>
</dbReference>
<feature type="domain" description="Methyltransferase small" evidence="6">
    <location>
        <begin position="125"/>
        <end position="212"/>
    </location>
</feature>
<dbReference type="PROSITE" id="PS00092">
    <property type="entry name" value="N6_MTASE"/>
    <property type="match status" value="1"/>
</dbReference>
<keyword evidence="7" id="KW-1185">Reference proteome</keyword>
<evidence type="ECO:0000256" key="4">
    <source>
        <dbReference type="ARBA" id="ARBA00022691"/>
    </source>
</evidence>
<evidence type="ECO:0000256" key="2">
    <source>
        <dbReference type="ARBA" id="ARBA00022603"/>
    </source>
</evidence>